<keyword evidence="8 11" id="KW-0833">Ubl conjugation pathway</keyword>
<dbReference type="GO" id="GO:0008270">
    <property type="term" value="F:zinc ion binding"/>
    <property type="evidence" value="ECO:0007669"/>
    <property type="project" value="UniProtKB-UniRule"/>
</dbReference>
<comment type="domain">
    <text evidence="11">The WWE domain mediates non-covalent poly(ADP-ribose)-binding.</text>
</comment>
<dbReference type="STRING" id="6211.A0A068Y8L9"/>
<dbReference type="PROSITE" id="PS50089">
    <property type="entry name" value="ZF_RING_2"/>
    <property type="match status" value="1"/>
</dbReference>
<feature type="region of interest" description="Disordered" evidence="12">
    <location>
        <begin position="160"/>
        <end position="218"/>
    </location>
</feature>
<dbReference type="GO" id="GO:0005829">
    <property type="term" value="C:cytosol"/>
    <property type="evidence" value="ECO:0007669"/>
    <property type="project" value="UniProtKB-SubCell"/>
</dbReference>
<protein>
    <recommendedName>
        <fullName evidence="11">E3 ubiquitin-protein ligase</fullName>
        <ecNumber evidence="11">2.3.2.27</ecNumber>
    </recommendedName>
</protein>
<dbReference type="EC" id="2.3.2.27" evidence="11"/>
<evidence type="ECO:0000256" key="10">
    <source>
        <dbReference type="PROSITE-ProRule" id="PRU00175"/>
    </source>
</evidence>
<evidence type="ECO:0000259" key="14">
    <source>
        <dbReference type="PROSITE" id="PS50918"/>
    </source>
</evidence>
<accession>A0A068Y8L9</accession>
<dbReference type="PROSITE" id="PS50918">
    <property type="entry name" value="WWE"/>
    <property type="match status" value="1"/>
</dbReference>
<dbReference type="GO" id="GO:0016055">
    <property type="term" value="P:Wnt signaling pathway"/>
    <property type="evidence" value="ECO:0007669"/>
    <property type="project" value="UniProtKB-KW"/>
</dbReference>
<dbReference type="PROSITE" id="PS00518">
    <property type="entry name" value="ZF_RING_1"/>
    <property type="match status" value="1"/>
</dbReference>
<dbReference type="PANTHER" id="PTHR13417">
    <property type="entry name" value="E3 UBIQUITIN-PROTEIN LIGASE RNF146"/>
    <property type="match status" value="1"/>
</dbReference>
<dbReference type="InterPro" id="IPR044110">
    <property type="entry name" value="RING-HC_RNF146"/>
</dbReference>
<feature type="compositionally biased region" description="Polar residues" evidence="12">
    <location>
        <begin position="205"/>
        <end position="218"/>
    </location>
</feature>
<evidence type="ECO:0000256" key="3">
    <source>
        <dbReference type="ARBA" id="ARBA00022490"/>
    </source>
</evidence>
<dbReference type="GO" id="GO:0005634">
    <property type="term" value="C:nucleus"/>
    <property type="evidence" value="ECO:0007669"/>
    <property type="project" value="TreeGrafter"/>
</dbReference>
<dbReference type="UniPathway" id="UPA00143"/>
<keyword evidence="6 11" id="KW-0479">Metal-binding</keyword>
<dbReference type="EMBL" id="LN902841">
    <property type="protein sequence ID" value="CDS41126.1"/>
    <property type="molecule type" value="Genomic_DNA"/>
</dbReference>
<dbReference type="GO" id="GO:0061630">
    <property type="term" value="F:ubiquitin protein ligase activity"/>
    <property type="evidence" value="ECO:0007669"/>
    <property type="project" value="UniProtKB-UniRule"/>
</dbReference>
<evidence type="ECO:0000256" key="11">
    <source>
        <dbReference type="RuleBase" id="RU367115"/>
    </source>
</evidence>
<dbReference type="Pfam" id="PF13445">
    <property type="entry name" value="zf-RING_UBOX"/>
    <property type="match status" value="1"/>
</dbReference>
<evidence type="ECO:0000256" key="7">
    <source>
        <dbReference type="ARBA" id="ARBA00022771"/>
    </source>
</evidence>
<evidence type="ECO:0000313" key="15">
    <source>
        <dbReference type="EMBL" id="CDS41126.1"/>
    </source>
</evidence>
<dbReference type="Gene3D" id="3.30.40.10">
    <property type="entry name" value="Zinc/RING finger domain, C3HC4 (zinc finger)"/>
    <property type="match status" value="1"/>
</dbReference>
<comment type="subcellular location">
    <subcellularLocation>
        <location evidence="2 11">Cytoplasm</location>
        <location evidence="2 11">Cytosol</location>
    </subcellularLocation>
</comment>
<reference evidence="15" key="1">
    <citation type="journal article" date="2013" name="Nature">
        <title>The genomes of four tapeworm species reveal adaptations to parasitism.</title>
        <authorList>
            <person name="Tsai I.J."/>
            <person name="Zarowiecki M."/>
            <person name="Holroyd N."/>
            <person name="Garciarrubio A."/>
            <person name="Sanchez-Flores A."/>
            <person name="Brooks K.L."/>
            <person name="Tracey A."/>
            <person name="Bobes R.J."/>
            <person name="Fragoso G."/>
            <person name="Sciutto E."/>
            <person name="Aslett M."/>
            <person name="Beasley H."/>
            <person name="Bennett H.M."/>
            <person name="Cai J."/>
            <person name="Camicia F."/>
            <person name="Clark R."/>
            <person name="Cucher M."/>
            <person name="De Silva N."/>
            <person name="Day T.A."/>
            <person name="Deplazes P."/>
            <person name="Estrada K."/>
            <person name="Fernandez C."/>
            <person name="Holland P.W."/>
            <person name="Hou J."/>
            <person name="Hu S."/>
            <person name="Huckvale T."/>
            <person name="Hung S.S."/>
            <person name="Kamenetzky L."/>
            <person name="Keane J.A."/>
            <person name="Kiss F."/>
            <person name="Koziol U."/>
            <person name="Lambert O."/>
            <person name="Liu K."/>
            <person name="Luo X."/>
            <person name="Luo Y."/>
            <person name="Macchiaroli N."/>
            <person name="Nichol S."/>
            <person name="Paps J."/>
            <person name="Parkinson J."/>
            <person name="Pouchkina-Stantcheva N."/>
            <person name="Riddiford N."/>
            <person name="Rosenzvit M."/>
            <person name="Salinas G."/>
            <person name="Wasmuth J.D."/>
            <person name="Zamanian M."/>
            <person name="Zheng Y."/>
            <person name="Cai X."/>
            <person name="Soberon X."/>
            <person name="Olson P.D."/>
            <person name="Laclette J.P."/>
            <person name="Brehm K."/>
            <person name="Berriman M."/>
            <person name="Garciarrubio A."/>
            <person name="Bobes R.J."/>
            <person name="Fragoso G."/>
            <person name="Sanchez-Flores A."/>
            <person name="Estrada K."/>
            <person name="Cevallos M.A."/>
            <person name="Morett E."/>
            <person name="Gonzalez V."/>
            <person name="Portillo T."/>
            <person name="Ochoa-Leyva A."/>
            <person name="Jose M.V."/>
            <person name="Sciutto E."/>
            <person name="Landa A."/>
            <person name="Jimenez L."/>
            <person name="Valdes V."/>
            <person name="Carrero J.C."/>
            <person name="Larralde C."/>
            <person name="Morales-Montor J."/>
            <person name="Limon-Lason J."/>
            <person name="Soberon X."/>
            <person name="Laclette J.P."/>
        </authorList>
    </citation>
    <scope>NUCLEOTIDE SEQUENCE [LARGE SCALE GENOMIC DNA]</scope>
</reference>
<keyword evidence="4 11" id="KW-0808">Transferase</keyword>
<reference evidence="15" key="2">
    <citation type="submission" date="2015-11" db="EMBL/GenBank/DDBJ databases">
        <authorList>
            <person name="Zhang Y."/>
            <person name="Guo Z."/>
        </authorList>
    </citation>
    <scope>NUCLEOTIDE SEQUENCE</scope>
</reference>
<dbReference type="Proteomes" id="UP000017246">
    <property type="component" value="Unassembled WGS sequence"/>
</dbReference>
<evidence type="ECO:0000256" key="8">
    <source>
        <dbReference type="ARBA" id="ARBA00022786"/>
    </source>
</evidence>
<dbReference type="Gene3D" id="3.30.720.50">
    <property type="match status" value="1"/>
</dbReference>
<feature type="compositionally biased region" description="Polar residues" evidence="12">
    <location>
        <begin position="180"/>
        <end position="196"/>
    </location>
</feature>
<dbReference type="eggNOG" id="KOG0824">
    <property type="taxonomic scope" value="Eukaryota"/>
</dbReference>
<proteinExistence type="predicted"/>
<keyword evidence="16" id="KW-1185">Reference proteome</keyword>
<feature type="domain" description="RING-type" evidence="13">
    <location>
        <begin position="9"/>
        <end position="47"/>
    </location>
</feature>
<dbReference type="GO" id="GO:0051865">
    <property type="term" value="P:protein autoubiquitination"/>
    <property type="evidence" value="ECO:0007669"/>
    <property type="project" value="UniProtKB-UniRule"/>
</dbReference>
<evidence type="ECO:0000313" key="16">
    <source>
        <dbReference type="Proteomes" id="UP000017246"/>
    </source>
</evidence>
<comment type="catalytic activity">
    <reaction evidence="1 11">
        <text>S-ubiquitinyl-[E2 ubiquitin-conjugating enzyme]-L-cysteine + [acceptor protein]-L-lysine = [E2 ubiquitin-conjugating enzyme]-L-cysteine + N(6)-ubiquitinyl-[acceptor protein]-L-lysine.</text>
        <dbReference type="EC" id="2.3.2.27"/>
    </reaction>
</comment>
<feature type="domain" description="WWE" evidence="14">
    <location>
        <begin position="65"/>
        <end position="141"/>
    </location>
</feature>
<dbReference type="OrthoDB" id="10065815at2759"/>
<gene>
    <name evidence="15" type="ORF">EmuJ_000874800</name>
</gene>
<dbReference type="OMA" id="MIFFENP"/>
<evidence type="ECO:0000256" key="1">
    <source>
        <dbReference type="ARBA" id="ARBA00000900"/>
    </source>
</evidence>
<dbReference type="SUPFAM" id="SSF57850">
    <property type="entry name" value="RING/U-box"/>
    <property type="match status" value="1"/>
</dbReference>
<dbReference type="GO" id="GO:0072572">
    <property type="term" value="F:poly-ADP-D-ribose binding"/>
    <property type="evidence" value="ECO:0007669"/>
    <property type="project" value="UniProtKB-UniRule"/>
</dbReference>
<organism evidence="15 16">
    <name type="scientific">Echinococcus multilocularis</name>
    <name type="common">Fox tapeworm</name>
    <dbReference type="NCBI Taxonomy" id="6211"/>
    <lineage>
        <taxon>Eukaryota</taxon>
        <taxon>Metazoa</taxon>
        <taxon>Spiralia</taxon>
        <taxon>Lophotrochozoa</taxon>
        <taxon>Platyhelminthes</taxon>
        <taxon>Cestoda</taxon>
        <taxon>Eucestoda</taxon>
        <taxon>Cyclophyllidea</taxon>
        <taxon>Taeniidae</taxon>
        <taxon>Echinococcus</taxon>
    </lineage>
</organism>
<dbReference type="InterPro" id="IPR027370">
    <property type="entry name" value="Znf-RING_euk"/>
</dbReference>
<name>A0A068Y8L9_ECHMU</name>
<evidence type="ECO:0000256" key="9">
    <source>
        <dbReference type="ARBA" id="ARBA00022833"/>
    </source>
</evidence>
<keyword evidence="7 10" id="KW-0863">Zinc-finger</keyword>
<keyword evidence="5" id="KW-0879">Wnt signaling pathway</keyword>
<dbReference type="InterPro" id="IPR001841">
    <property type="entry name" value="Znf_RING"/>
</dbReference>
<comment type="function">
    <text evidence="11">E3 ubiquitin-protein ligase that specifically binds poly-ADP-ribosylated proteins and mediates their ubiquitination and subsequent degradation.</text>
</comment>
<dbReference type="InterPro" id="IPR037197">
    <property type="entry name" value="WWE_dom_sf"/>
</dbReference>
<dbReference type="InterPro" id="IPR018123">
    <property type="entry name" value="WWE-dom_subgr"/>
</dbReference>
<dbReference type="SMART" id="SM00678">
    <property type="entry name" value="WWE"/>
    <property type="match status" value="1"/>
</dbReference>
<evidence type="ECO:0000256" key="12">
    <source>
        <dbReference type="SAM" id="MobiDB-lite"/>
    </source>
</evidence>
<dbReference type="SMART" id="SM00184">
    <property type="entry name" value="RING"/>
    <property type="match status" value="1"/>
</dbReference>
<dbReference type="AlphaFoldDB" id="A0A068Y8L9"/>
<evidence type="ECO:0000256" key="6">
    <source>
        <dbReference type="ARBA" id="ARBA00022723"/>
    </source>
</evidence>
<keyword evidence="9 11" id="KW-0862">Zinc</keyword>
<dbReference type="SUPFAM" id="SSF117839">
    <property type="entry name" value="WWE domain"/>
    <property type="match status" value="1"/>
</dbReference>
<dbReference type="InterPro" id="IPR013083">
    <property type="entry name" value="Znf_RING/FYVE/PHD"/>
</dbReference>
<evidence type="ECO:0000256" key="2">
    <source>
        <dbReference type="ARBA" id="ARBA00004514"/>
    </source>
</evidence>
<feature type="compositionally biased region" description="Acidic residues" evidence="12">
    <location>
        <begin position="164"/>
        <end position="174"/>
    </location>
</feature>
<dbReference type="PANTHER" id="PTHR13417:SF2">
    <property type="entry name" value="E3 UBIQUITIN-PROTEIN LIGASE RNF146"/>
    <property type="match status" value="1"/>
</dbReference>
<dbReference type="CDD" id="cd16546">
    <property type="entry name" value="RING-HC_RNF146"/>
    <property type="match status" value="1"/>
</dbReference>
<dbReference type="InterPro" id="IPR004170">
    <property type="entry name" value="WWE_dom"/>
</dbReference>
<keyword evidence="3 11" id="KW-0963">Cytoplasm</keyword>
<dbReference type="InterPro" id="IPR017907">
    <property type="entry name" value="Znf_RING_CS"/>
</dbReference>
<evidence type="ECO:0000256" key="5">
    <source>
        <dbReference type="ARBA" id="ARBA00022687"/>
    </source>
</evidence>
<dbReference type="GO" id="GO:0006511">
    <property type="term" value="P:ubiquitin-dependent protein catabolic process"/>
    <property type="evidence" value="ECO:0007669"/>
    <property type="project" value="UniProtKB-UniRule"/>
</dbReference>
<evidence type="ECO:0000259" key="13">
    <source>
        <dbReference type="PROSITE" id="PS50089"/>
    </source>
</evidence>
<dbReference type="Pfam" id="PF02825">
    <property type="entry name" value="WWE"/>
    <property type="match status" value="1"/>
</dbReference>
<sequence>MAGGDSSGCPICLQPLLQPVEIPCGHVFCYLCIKGSASHRRRCPLCRRAFSMIFFENPNIIRNLGDSGETERPPLEFMWFYEGHNGWWQYDERTAVEIEAAYTQSLPRCEVFIAGHFYVVDFANMCQYRKDHSGRSRCIKRGSVDMPKKGIAGIRLSLLQPSEASEEADDEENVEDKGSISLSAVTPTISSSQRTSDASRDHNSFRQCTLSTTSSSTD</sequence>
<comment type="PTM">
    <text evidence="11">Ubiquitinated; autoubiquitinated.</text>
</comment>
<dbReference type="InterPro" id="IPR033509">
    <property type="entry name" value="RNF146"/>
</dbReference>
<evidence type="ECO:0000256" key="4">
    <source>
        <dbReference type="ARBA" id="ARBA00022679"/>
    </source>
</evidence>
<comment type="pathway">
    <text evidence="11">Protein modification; protein ubiquitination.</text>
</comment>